<dbReference type="InterPro" id="IPR011608">
    <property type="entry name" value="PRD"/>
</dbReference>
<dbReference type="Proteomes" id="UP000247932">
    <property type="component" value="Unassembled WGS sequence"/>
</dbReference>
<name>A0A2V4DX93_9GAMM</name>
<gene>
    <name evidence="2" type="ORF">DKK70_13835</name>
</gene>
<evidence type="ECO:0000313" key="2">
    <source>
        <dbReference type="EMBL" id="PXZ04853.1"/>
    </source>
</evidence>
<dbReference type="NCBIfam" id="TIGR03582">
    <property type="entry name" value="EF_0829"/>
    <property type="match status" value="1"/>
</dbReference>
<evidence type="ECO:0000313" key="3">
    <source>
        <dbReference type="Proteomes" id="UP000247932"/>
    </source>
</evidence>
<dbReference type="Gene3D" id="1.10.1790.10">
    <property type="entry name" value="PRD domain"/>
    <property type="match status" value="1"/>
</dbReference>
<evidence type="ECO:0000259" key="1">
    <source>
        <dbReference type="PROSITE" id="PS51372"/>
    </source>
</evidence>
<dbReference type="OrthoDB" id="8589790at2"/>
<dbReference type="InterPro" id="IPR036634">
    <property type="entry name" value="PRD_sf"/>
</dbReference>
<accession>A0A2V4DX93</accession>
<protein>
    <submittedName>
        <fullName evidence="2">Transcriptional antiterminator</fullName>
    </submittedName>
</protein>
<sequence length="111" mass="12822">MTMPQIQFRMIEDDLDPEVVTEQTIEIINRWLTDHQITQNDVQKAMLLSHVKAMVERAKTLEKLPEVDPSLFDELSEQSLMLAHKTVQLFNSLAKEEAYLLAVHYEVAIAN</sequence>
<dbReference type="InterPro" id="IPR020044">
    <property type="entry name" value="PRD_EF0829/AHA3910"/>
</dbReference>
<feature type="domain" description="PRD" evidence="1">
    <location>
        <begin position="15"/>
        <end position="111"/>
    </location>
</feature>
<dbReference type="GO" id="GO:0006355">
    <property type="term" value="P:regulation of DNA-templated transcription"/>
    <property type="evidence" value="ECO:0007669"/>
    <property type="project" value="InterPro"/>
</dbReference>
<dbReference type="SUPFAM" id="SSF63520">
    <property type="entry name" value="PTS-regulatory domain, PRD"/>
    <property type="match status" value="1"/>
</dbReference>
<organism evidence="2 3">
    <name type="scientific">Gilliamella apicola</name>
    <dbReference type="NCBI Taxonomy" id="1196095"/>
    <lineage>
        <taxon>Bacteria</taxon>
        <taxon>Pseudomonadati</taxon>
        <taxon>Pseudomonadota</taxon>
        <taxon>Gammaproteobacteria</taxon>
        <taxon>Orbales</taxon>
        <taxon>Orbaceae</taxon>
        <taxon>Gilliamella</taxon>
    </lineage>
</organism>
<dbReference type="EMBL" id="QGLR01000015">
    <property type="protein sequence ID" value="PXZ04853.1"/>
    <property type="molecule type" value="Genomic_DNA"/>
</dbReference>
<keyword evidence="3" id="KW-1185">Reference proteome</keyword>
<dbReference type="AlphaFoldDB" id="A0A2V4DX93"/>
<proteinExistence type="predicted"/>
<dbReference type="PROSITE" id="PS51372">
    <property type="entry name" value="PRD_2"/>
    <property type="match status" value="1"/>
</dbReference>
<comment type="caution">
    <text evidence="2">The sequence shown here is derived from an EMBL/GenBank/DDBJ whole genome shotgun (WGS) entry which is preliminary data.</text>
</comment>
<reference evidence="2 3" key="1">
    <citation type="submission" date="2018-05" db="EMBL/GenBank/DDBJ databases">
        <title>Reference genomes for bee gut microbiota database.</title>
        <authorList>
            <person name="Ellegaard K.M."/>
        </authorList>
    </citation>
    <scope>NUCLEOTIDE SEQUENCE [LARGE SCALE GENOMIC DNA]</scope>
    <source>
        <strain evidence="2 3">ESL0182</strain>
    </source>
</reference>